<reference evidence="2 3" key="2">
    <citation type="submission" date="2018-10" db="EMBL/GenBank/DDBJ databases">
        <authorList>
            <consortium name="Pathogen Informatics"/>
        </authorList>
    </citation>
    <scope>NUCLEOTIDE SEQUENCE [LARGE SCALE GENOMIC DNA]</scope>
</reference>
<evidence type="ECO:0000313" key="4">
    <source>
        <dbReference type="WBParaSite" id="EVEC_0001038301-mRNA-1"/>
    </source>
</evidence>
<evidence type="ECO:0000256" key="1">
    <source>
        <dbReference type="SAM" id="Phobius"/>
    </source>
</evidence>
<dbReference type="AlphaFoldDB" id="A0A0N4VHT2"/>
<reference evidence="4" key="1">
    <citation type="submission" date="2017-02" db="UniProtKB">
        <authorList>
            <consortium name="WormBaseParasite"/>
        </authorList>
    </citation>
    <scope>IDENTIFICATION</scope>
</reference>
<evidence type="ECO:0000313" key="2">
    <source>
        <dbReference type="EMBL" id="VDD94977.1"/>
    </source>
</evidence>
<sequence length="105" mass="12009">MFDAVKEKEANYDGLRRQENMLLNQWYSRSTANIDAVMNSTSEGKPLYENHLSIATIAIILLIIGATATWICRKRMHDKRMQTLRRADITGDDEDDLLISSVYAT</sequence>
<name>A0A0N4VHT2_ENTVE</name>
<keyword evidence="1" id="KW-0812">Transmembrane</keyword>
<keyword evidence="1" id="KW-1133">Transmembrane helix</keyword>
<dbReference type="Proteomes" id="UP000274131">
    <property type="component" value="Unassembled WGS sequence"/>
</dbReference>
<feature type="transmembrane region" description="Helical" evidence="1">
    <location>
        <begin position="52"/>
        <end position="72"/>
    </location>
</feature>
<keyword evidence="1" id="KW-0472">Membrane</keyword>
<evidence type="ECO:0000313" key="3">
    <source>
        <dbReference type="Proteomes" id="UP000274131"/>
    </source>
</evidence>
<accession>A0A0N4VHT2</accession>
<organism evidence="4">
    <name type="scientific">Enterobius vermicularis</name>
    <name type="common">Human pinworm</name>
    <dbReference type="NCBI Taxonomy" id="51028"/>
    <lineage>
        <taxon>Eukaryota</taxon>
        <taxon>Metazoa</taxon>
        <taxon>Ecdysozoa</taxon>
        <taxon>Nematoda</taxon>
        <taxon>Chromadorea</taxon>
        <taxon>Rhabditida</taxon>
        <taxon>Spirurina</taxon>
        <taxon>Oxyuridomorpha</taxon>
        <taxon>Oxyuroidea</taxon>
        <taxon>Oxyuridae</taxon>
        <taxon>Enterobius</taxon>
    </lineage>
</organism>
<dbReference type="WBParaSite" id="EVEC_0001038301-mRNA-1">
    <property type="protein sequence ID" value="EVEC_0001038301-mRNA-1"/>
    <property type="gene ID" value="EVEC_0001038301"/>
</dbReference>
<keyword evidence="3" id="KW-1185">Reference proteome</keyword>
<proteinExistence type="predicted"/>
<protein>
    <submittedName>
        <fullName evidence="2 4">Uncharacterized protein</fullName>
    </submittedName>
</protein>
<gene>
    <name evidence="2" type="ORF">EVEC_LOCUS9728</name>
</gene>
<dbReference type="EMBL" id="UXUI01010260">
    <property type="protein sequence ID" value="VDD94977.1"/>
    <property type="molecule type" value="Genomic_DNA"/>
</dbReference>